<feature type="transmembrane region" description="Helical" evidence="6">
    <location>
        <begin position="58"/>
        <end position="81"/>
    </location>
</feature>
<dbReference type="PANTHER" id="PTHR22950">
    <property type="entry name" value="AMINO ACID TRANSPORTER"/>
    <property type="match status" value="1"/>
</dbReference>
<dbReference type="GO" id="GO:0016020">
    <property type="term" value="C:membrane"/>
    <property type="evidence" value="ECO:0007669"/>
    <property type="project" value="UniProtKB-SubCell"/>
</dbReference>
<comment type="caution">
    <text evidence="8">The sequence shown here is derived from an EMBL/GenBank/DDBJ whole genome shotgun (WGS) entry which is preliminary data.</text>
</comment>
<feature type="transmembrane region" description="Helical" evidence="6">
    <location>
        <begin position="255"/>
        <end position="276"/>
    </location>
</feature>
<dbReference type="InterPro" id="IPR013057">
    <property type="entry name" value="AA_transpt_TM"/>
</dbReference>
<evidence type="ECO:0000256" key="6">
    <source>
        <dbReference type="SAM" id="Phobius"/>
    </source>
</evidence>
<evidence type="ECO:0000313" key="9">
    <source>
        <dbReference type="Proteomes" id="UP001146351"/>
    </source>
</evidence>
<evidence type="ECO:0000256" key="3">
    <source>
        <dbReference type="ARBA" id="ARBA00022692"/>
    </source>
</evidence>
<comment type="similarity">
    <text evidence="2">Belongs to the amino acid/polyamine transporter 2 family.</text>
</comment>
<feature type="transmembrane region" description="Helical" evidence="6">
    <location>
        <begin position="129"/>
        <end position="151"/>
    </location>
</feature>
<reference evidence="8" key="1">
    <citation type="submission" date="2022-11" db="EMBL/GenBank/DDBJ databases">
        <authorList>
            <person name="Petersen C."/>
        </authorList>
    </citation>
    <scope>NUCLEOTIDE SEQUENCE</scope>
    <source>
        <strain evidence="8">IBT 21917</strain>
    </source>
</reference>
<keyword evidence="5 6" id="KW-0472">Membrane</keyword>
<feature type="transmembrane region" description="Helical" evidence="6">
    <location>
        <begin position="15"/>
        <end position="37"/>
    </location>
</feature>
<feature type="transmembrane region" description="Helical" evidence="6">
    <location>
        <begin position="369"/>
        <end position="394"/>
    </location>
</feature>
<reference evidence="8" key="2">
    <citation type="journal article" date="2023" name="IMA Fungus">
        <title>Comparative genomic study of the Penicillium genus elucidates a diverse pangenome and 15 lateral gene transfer events.</title>
        <authorList>
            <person name="Petersen C."/>
            <person name="Sorensen T."/>
            <person name="Nielsen M.R."/>
            <person name="Sondergaard T.E."/>
            <person name="Sorensen J.L."/>
            <person name="Fitzpatrick D.A."/>
            <person name="Frisvad J.C."/>
            <person name="Nielsen K.L."/>
        </authorList>
    </citation>
    <scope>NUCLEOTIDE SEQUENCE</scope>
    <source>
        <strain evidence="8">IBT 21917</strain>
    </source>
</reference>
<accession>A0A9W9LK32</accession>
<evidence type="ECO:0000256" key="4">
    <source>
        <dbReference type="ARBA" id="ARBA00022989"/>
    </source>
</evidence>
<sequence>MKTQIGLGLLAIPTAFNILGLVPGIICLFAVAVITTWADWMIGQFKLNHREVYSIDDVGALIFGPIGRWLLSVIFCLYWIFVTGSGILGISIGLNTVSTHGTCTAIFVAIAAVFGFLTSSIRTLGKITWLAWIGLPCILTAVIIVTAAVGVQDRPSAVPKTDTPFVSDWKVVGNPSFAEAMTAVCNLVFAFSGTPGFFSIVSEMRNPRQYTSALMICQGTVTTVYAIIGCLVYYYCGSYVASPALGSAGGLVKKICYGIALPGLIVTTTIVSHIPAKFIFVHILRGSRHLNSNTPTHWICWLSCTFSITVIAYIIASTIPAFDSLVSLIGALLGTTMCFQPMGCMWLYDNWSKGQHSSRLWLPKVCWSVFVVLIGSFLTVAGTYGSVLGIMSAYAKSGGSAAFSCADNSNST</sequence>
<feature type="transmembrane region" description="Helical" evidence="6">
    <location>
        <begin position="325"/>
        <end position="348"/>
    </location>
</feature>
<gene>
    <name evidence="8" type="ORF">N7492_006719</name>
</gene>
<protein>
    <recommendedName>
        <fullName evidence="7">Amino acid transporter transmembrane domain-containing protein</fullName>
    </recommendedName>
</protein>
<feature type="transmembrane region" description="Helical" evidence="6">
    <location>
        <begin position="213"/>
        <end position="235"/>
    </location>
</feature>
<feature type="transmembrane region" description="Helical" evidence="6">
    <location>
        <begin position="297"/>
        <end position="319"/>
    </location>
</feature>
<dbReference type="Gene3D" id="1.20.1740.10">
    <property type="entry name" value="Amino acid/polyamine transporter I"/>
    <property type="match status" value="1"/>
</dbReference>
<keyword evidence="4 6" id="KW-1133">Transmembrane helix</keyword>
<organism evidence="8 9">
    <name type="scientific">Penicillium capsulatum</name>
    <dbReference type="NCBI Taxonomy" id="69766"/>
    <lineage>
        <taxon>Eukaryota</taxon>
        <taxon>Fungi</taxon>
        <taxon>Dikarya</taxon>
        <taxon>Ascomycota</taxon>
        <taxon>Pezizomycotina</taxon>
        <taxon>Eurotiomycetes</taxon>
        <taxon>Eurotiomycetidae</taxon>
        <taxon>Eurotiales</taxon>
        <taxon>Aspergillaceae</taxon>
        <taxon>Penicillium</taxon>
    </lineage>
</organism>
<evidence type="ECO:0000256" key="1">
    <source>
        <dbReference type="ARBA" id="ARBA00004141"/>
    </source>
</evidence>
<dbReference type="PANTHER" id="PTHR22950:SF683">
    <property type="entry name" value="AMINO ACID TRANSPORTER (EUROFUNG)"/>
    <property type="match status" value="1"/>
</dbReference>
<evidence type="ECO:0000256" key="5">
    <source>
        <dbReference type="ARBA" id="ARBA00023136"/>
    </source>
</evidence>
<evidence type="ECO:0000259" key="7">
    <source>
        <dbReference type="Pfam" id="PF01490"/>
    </source>
</evidence>
<dbReference type="Proteomes" id="UP001146351">
    <property type="component" value="Unassembled WGS sequence"/>
</dbReference>
<evidence type="ECO:0000256" key="2">
    <source>
        <dbReference type="ARBA" id="ARBA00008066"/>
    </source>
</evidence>
<comment type="subcellular location">
    <subcellularLocation>
        <location evidence="1">Membrane</location>
        <topology evidence="1">Multi-pass membrane protein</topology>
    </subcellularLocation>
</comment>
<keyword evidence="9" id="KW-1185">Reference proteome</keyword>
<evidence type="ECO:0000313" key="8">
    <source>
        <dbReference type="EMBL" id="KAJ5161327.1"/>
    </source>
</evidence>
<feature type="transmembrane region" description="Helical" evidence="6">
    <location>
        <begin position="180"/>
        <end position="201"/>
    </location>
</feature>
<dbReference type="AlphaFoldDB" id="A0A9W9LK32"/>
<dbReference type="Pfam" id="PF01490">
    <property type="entry name" value="Aa_trans"/>
    <property type="match status" value="1"/>
</dbReference>
<dbReference type="OrthoDB" id="40134at2759"/>
<dbReference type="EMBL" id="JAPQKO010000005">
    <property type="protein sequence ID" value="KAJ5161327.1"/>
    <property type="molecule type" value="Genomic_DNA"/>
</dbReference>
<name>A0A9W9LK32_9EURO</name>
<proteinExistence type="inferred from homology"/>
<feature type="domain" description="Amino acid transporter transmembrane" evidence="7">
    <location>
        <begin position="2"/>
        <end position="386"/>
    </location>
</feature>
<dbReference type="GO" id="GO:0015179">
    <property type="term" value="F:L-amino acid transmembrane transporter activity"/>
    <property type="evidence" value="ECO:0007669"/>
    <property type="project" value="TreeGrafter"/>
</dbReference>
<keyword evidence="3 6" id="KW-0812">Transmembrane</keyword>
<feature type="transmembrane region" description="Helical" evidence="6">
    <location>
        <begin position="87"/>
        <end position="117"/>
    </location>
</feature>